<evidence type="ECO:0000256" key="2">
    <source>
        <dbReference type="ARBA" id="ARBA00022448"/>
    </source>
</evidence>
<dbReference type="CDD" id="cd03230">
    <property type="entry name" value="ABC_DR_subfamily_A"/>
    <property type="match status" value="1"/>
</dbReference>
<comment type="similarity">
    <text evidence="1">Belongs to the ABC transporter superfamily.</text>
</comment>
<feature type="domain" description="ABC transporter" evidence="5">
    <location>
        <begin position="2"/>
        <end position="236"/>
    </location>
</feature>
<evidence type="ECO:0000256" key="3">
    <source>
        <dbReference type="ARBA" id="ARBA00022741"/>
    </source>
</evidence>
<organism evidence="6">
    <name type="scientific">Proteinivorax hydrogeniformans</name>
    <dbReference type="NCBI Taxonomy" id="1826727"/>
    <lineage>
        <taxon>Bacteria</taxon>
        <taxon>Bacillati</taxon>
        <taxon>Bacillota</taxon>
        <taxon>Clostridia</taxon>
        <taxon>Eubacteriales</taxon>
        <taxon>Proteinivoracaceae</taxon>
        <taxon>Proteinivorax</taxon>
    </lineage>
</organism>
<keyword evidence="4 6" id="KW-0067">ATP-binding</keyword>
<sequence>MIKINGVSKAFVVNKKKVIGNDNINLEVPPNSVFALLGPNGAGKTTLIKIICNLIRPNSGDVLINGSSIFKNTNIAKEEIGVVLESARNVYQYLSVEETLKYFGYLNNQSKKELASIIDDLLSSFDLVEKREAKVGTLSRGMQQKVAIMLAMLKDPQILILDEPTLGLDVENRIKIKKLILDLSKEKTVILTTHDLAIAEEVADNIAIIDNGKIVKSTTMQQLKGSYSEKVEMYMMLLKLNSLQVKVLENFEGIRKVKDLGDNVWEIVGDRKVLQFALQQESIIELKKVSPDLKDIFIDIIS</sequence>
<dbReference type="GO" id="GO:0005524">
    <property type="term" value="F:ATP binding"/>
    <property type="evidence" value="ECO:0007669"/>
    <property type="project" value="UniProtKB-KW"/>
</dbReference>
<evidence type="ECO:0000259" key="5">
    <source>
        <dbReference type="PROSITE" id="PS50893"/>
    </source>
</evidence>
<reference evidence="6" key="1">
    <citation type="journal article" date="2018" name="Antonie Van Leeuwenhoek">
        <title>Proteinivorax hydrogeniformans sp. nov., an anaerobic, haloalkaliphilic bacterium fermenting proteinaceous compounds with high hydrogen production.</title>
        <authorList>
            <person name="Boltyanskaya Y."/>
            <person name="Detkova E."/>
            <person name="Pimenov N."/>
            <person name="Kevbrin V."/>
        </authorList>
    </citation>
    <scope>NUCLEOTIDE SEQUENCE</scope>
    <source>
        <strain evidence="6">Z-710</strain>
    </source>
</reference>
<dbReference type="SUPFAM" id="SSF52540">
    <property type="entry name" value="P-loop containing nucleoside triphosphate hydrolases"/>
    <property type="match status" value="1"/>
</dbReference>
<name>A0AAU8HT31_9FIRM</name>
<dbReference type="GO" id="GO:0016887">
    <property type="term" value="F:ATP hydrolysis activity"/>
    <property type="evidence" value="ECO:0007669"/>
    <property type="project" value="InterPro"/>
</dbReference>
<keyword evidence="3" id="KW-0547">Nucleotide-binding</keyword>
<evidence type="ECO:0000313" key="6">
    <source>
        <dbReference type="EMBL" id="XCI28485.1"/>
    </source>
</evidence>
<accession>A0AAU8HT31</accession>
<evidence type="ECO:0000256" key="1">
    <source>
        <dbReference type="ARBA" id="ARBA00005417"/>
    </source>
</evidence>
<dbReference type="PANTHER" id="PTHR42711">
    <property type="entry name" value="ABC TRANSPORTER ATP-BINDING PROTEIN"/>
    <property type="match status" value="1"/>
</dbReference>
<proteinExistence type="inferred from homology"/>
<dbReference type="AlphaFoldDB" id="A0AAU8HT31"/>
<keyword evidence="2" id="KW-0813">Transport</keyword>
<dbReference type="InterPro" id="IPR027417">
    <property type="entry name" value="P-loop_NTPase"/>
</dbReference>
<dbReference type="InterPro" id="IPR003439">
    <property type="entry name" value="ABC_transporter-like_ATP-bd"/>
</dbReference>
<dbReference type="InterPro" id="IPR003593">
    <property type="entry name" value="AAA+_ATPase"/>
</dbReference>
<dbReference type="PROSITE" id="PS50893">
    <property type="entry name" value="ABC_TRANSPORTER_2"/>
    <property type="match status" value="1"/>
</dbReference>
<dbReference type="Pfam" id="PF00005">
    <property type="entry name" value="ABC_tran"/>
    <property type="match status" value="1"/>
</dbReference>
<gene>
    <name evidence="6" type="ORF">PRVXH_002445</name>
</gene>
<dbReference type="SMART" id="SM00382">
    <property type="entry name" value="AAA"/>
    <property type="match status" value="1"/>
</dbReference>
<dbReference type="PANTHER" id="PTHR42711:SF5">
    <property type="entry name" value="ABC TRANSPORTER ATP-BINDING PROTEIN NATA"/>
    <property type="match status" value="1"/>
</dbReference>
<protein>
    <submittedName>
        <fullName evidence="6">ABC transporter ATP-binding protein</fullName>
    </submittedName>
</protein>
<dbReference type="RefSeq" id="WP_353893041.1">
    <property type="nucleotide sequence ID" value="NZ_CP159485.1"/>
</dbReference>
<reference evidence="6" key="2">
    <citation type="submission" date="2024-06" db="EMBL/GenBank/DDBJ databases">
        <authorList>
            <person name="Petrova K.O."/>
            <person name="Toshchakov S.V."/>
            <person name="Boltjanskaja Y.V."/>
            <person name="Kevbrin V.V."/>
        </authorList>
    </citation>
    <scope>NUCLEOTIDE SEQUENCE</scope>
    <source>
        <strain evidence="6">Z-710</strain>
    </source>
</reference>
<dbReference type="EMBL" id="CP159485">
    <property type="protein sequence ID" value="XCI28485.1"/>
    <property type="molecule type" value="Genomic_DNA"/>
</dbReference>
<dbReference type="InterPro" id="IPR050763">
    <property type="entry name" value="ABC_transporter_ATP-binding"/>
</dbReference>
<evidence type="ECO:0000256" key="4">
    <source>
        <dbReference type="ARBA" id="ARBA00022840"/>
    </source>
</evidence>
<dbReference type="Gene3D" id="3.40.50.300">
    <property type="entry name" value="P-loop containing nucleotide triphosphate hydrolases"/>
    <property type="match status" value="1"/>
</dbReference>